<protein>
    <recommendedName>
        <fullName evidence="3">DUF2383 domain-containing protein</fullName>
    </recommendedName>
</protein>
<sequence length="146" mass="17334">MLLDEAQTAVSDLLEALHESLDDYQDNLQRLHRAEIAQEFNDAMNRRTQLVNTLEERIKEELSLRPRAADTEREDFNHLWSKLKSLVFDEQEMMLQERAEQERQLISLVARCESFDYPESINLQLKILHQHLAEQLDQIKQFQQSV</sequence>
<dbReference type="Proteomes" id="UP000190064">
    <property type="component" value="Unassembled WGS sequence"/>
</dbReference>
<accession>A0A1T1HFV4</accession>
<dbReference type="RefSeq" id="WP_077243181.1">
    <property type="nucleotide sequence ID" value="NZ_FXTS01000004.1"/>
</dbReference>
<dbReference type="InterPro" id="IPR012347">
    <property type="entry name" value="Ferritin-like"/>
</dbReference>
<organism evidence="1 2">
    <name type="scientific">Oceanospirillum linum</name>
    <dbReference type="NCBI Taxonomy" id="966"/>
    <lineage>
        <taxon>Bacteria</taxon>
        <taxon>Pseudomonadati</taxon>
        <taxon>Pseudomonadota</taxon>
        <taxon>Gammaproteobacteria</taxon>
        <taxon>Oceanospirillales</taxon>
        <taxon>Oceanospirillaceae</taxon>
        <taxon>Oceanospirillum</taxon>
    </lineage>
</organism>
<proteinExistence type="predicted"/>
<gene>
    <name evidence="1" type="ORF">BTA35_0204445</name>
</gene>
<evidence type="ECO:0000313" key="1">
    <source>
        <dbReference type="EMBL" id="OOV88734.1"/>
    </source>
</evidence>
<keyword evidence="2" id="KW-1185">Reference proteome</keyword>
<dbReference type="AlphaFoldDB" id="A0A1T1HFV4"/>
<evidence type="ECO:0000313" key="2">
    <source>
        <dbReference type="Proteomes" id="UP000190064"/>
    </source>
</evidence>
<evidence type="ECO:0008006" key="3">
    <source>
        <dbReference type="Google" id="ProtNLM"/>
    </source>
</evidence>
<comment type="caution">
    <text evidence="1">The sequence shown here is derived from an EMBL/GenBank/DDBJ whole genome shotgun (WGS) entry which is preliminary data.</text>
</comment>
<dbReference type="Gene3D" id="1.20.1260.10">
    <property type="match status" value="1"/>
</dbReference>
<reference evidence="1" key="1">
    <citation type="submission" date="2017-02" db="EMBL/GenBank/DDBJ databases">
        <title>Draft Genome Sequence of the Salt Water Bacterium Oceanospirillum linum ATCC 11336.</title>
        <authorList>
            <person name="Trachtenberg A.M."/>
            <person name="Carney J.G."/>
            <person name="Linnane J.D."/>
            <person name="Rheaume B.A."/>
            <person name="Pitts N.L."/>
            <person name="Mykles D.L."/>
            <person name="Maclea K.S."/>
        </authorList>
    </citation>
    <scope>NUCLEOTIDE SEQUENCE [LARGE SCALE GENOMIC DNA]</scope>
    <source>
        <strain evidence="1">ATCC 11336</strain>
    </source>
</reference>
<name>A0A1T1HFV4_OCELI</name>
<dbReference type="EMBL" id="MTSD02000001">
    <property type="protein sequence ID" value="OOV88734.1"/>
    <property type="molecule type" value="Genomic_DNA"/>
</dbReference>